<dbReference type="PANTHER" id="PTHR14465:SF0">
    <property type="entry name" value="IQ DOMAIN-CONTAINING PROTEIN H"/>
    <property type="match status" value="1"/>
</dbReference>
<organism evidence="2 3">
    <name type="scientific">Xenotaenia resolanae</name>
    <dbReference type="NCBI Taxonomy" id="208358"/>
    <lineage>
        <taxon>Eukaryota</taxon>
        <taxon>Metazoa</taxon>
        <taxon>Chordata</taxon>
        <taxon>Craniata</taxon>
        <taxon>Vertebrata</taxon>
        <taxon>Euteleostomi</taxon>
        <taxon>Actinopterygii</taxon>
        <taxon>Neopterygii</taxon>
        <taxon>Teleostei</taxon>
        <taxon>Neoteleostei</taxon>
        <taxon>Acanthomorphata</taxon>
        <taxon>Ovalentaria</taxon>
        <taxon>Atherinomorphae</taxon>
        <taxon>Cyprinodontiformes</taxon>
        <taxon>Goodeidae</taxon>
        <taxon>Xenotaenia</taxon>
    </lineage>
</organism>
<proteinExistence type="predicted"/>
<dbReference type="Proteomes" id="UP001444071">
    <property type="component" value="Unassembled WGS sequence"/>
</dbReference>
<feature type="region of interest" description="Disordered" evidence="1">
    <location>
        <begin position="169"/>
        <end position="240"/>
    </location>
</feature>
<dbReference type="InterPro" id="IPR038752">
    <property type="entry name" value="IQCH"/>
</dbReference>
<protein>
    <submittedName>
        <fullName evidence="2">Uncharacterized protein</fullName>
    </submittedName>
</protein>
<feature type="non-terminal residue" evidence="2">
    <location>
        <position position="240"/>
    </location>
</feature>
<evidence type="ECO:0000313" key="2">
    <source>
        <dbReference type="EMBL" id="MEQ2257863.1"/>
    </source>
</evidence>
<reference evidence="2 3" key="1">
    <citation type="submission" date="2021-06" db="EMBL/GenBank/DDBJ databases">
        <authorList>
            <person name="Palmer J.M."/>
        </authorList>
    </citation>
    <scope>NUCLEOTIDE SEQUENCE [LARGE SCALE GENOMIC DNA]</scope>
    <source>
        <strain evidence="2 3">XR_2019</strain>
        <tissue evidence="2">Muscle</tissue>
    </source>
</reference>
<dbReference type="EMBL" id="JAHRIM010000002">
    <property type="protein sequence ID" value="MEQ2257863.1"/>
    <property type="molecule type" value="Genomic_DNA"/>
</dbReference>
<sequence>MAGIPEHEDKLGDVLLQVQQDLRLLKCNIEKINANDKCATLDIQALDNAIGRTQSSIRKHAEDYLKAVNTQQLVLPTIEDLPKQTVKTHKWKPSLESLPDVHSQRKTFDGALPIGKVKHPRNISGPVEILQDTEAKGKRFLNLPDDDLEPAVQASLLCMSVQHKIMSLHPRKNLHTSKRESDSISDKESKWQMDSESSCVRKPREGHPVWTSSSTHSKASESMDQRDMQATTSFFTKGSQ</sequence>
<keyword evidence="3" id="KW-1185">Reference proteome</keyword>
<dbReference type="PANTHER" id="PTHR14465">
    <property type="entry name" value="IQ DOMAIN-CONTAINING PROTEIN H"/>
    <property type="match status" value="1"/>
</dbReference>
<evidence type="ECO:0000256" key="1">
    <source>
        <dbReference type="SAM" id="MobiDB-lite"/>
    </source>
</evidence>
<comment type="caution">
    <text evidence="2">The sequence shown here is derived from an EMBL/GenBank/DDBJ whole genome shotgun (WGS) entry which is preliminary data.</text>
</comment>
<evidence type="ECO:0000313" key="3">
    <source>
        <dbReference type="Proteomes" id="UP001444071"/>
    </source>
</evidence>
<gene>
    <name evidence="2" type="ORF">XENORESO_020473</name>
</gene>
<feature type="compositionally biased region" description="Basic and acidic residues" evidence="1">
    <location>
        <begin position="177"/>
        <end position="193"/>
    </location>
</feature>
<feature type="compositionally biased region" description="Polar residues" evidence="1">
    <location>
        <begin position="228"/>
        <end position="240"/>
    </location>
</feature>
<feature type="compositionally biased region" description="Basic and acidic residues" evidence="1">
    <location>
        <begin position="218"/>
        <end position="227"/>
    </location>
</feature>
<accession>A0ABV0VNG4</accession>
<name>A0ABV0VNG4_9TELE</name>